<dbReference type="RefSeq" id="WP_264224628.1">
    <property type="nucleotide sequence ID" value="NZ_CP107716.1"/>
</dbReference>
<evidence type="ECO:0000256" key="1">
    <source>
        <dbReference type="SAM" id="MobiDB-lite"/>
    </source>
</evidence>
<gene>
    <name evidence="2" type="ORF">OF122_12940</name>
</gene>
<accession>A0ABY6IKT2</accession>
<sequence>MAGAAQGLQTGRQQDTAQALLMEERAQAQQQLQQQTAERNQTMEWLKANYPQYANLPPAQGFQLATAEMGRASGGGSSSFSQTPVFMTDPDGNQHAAQMSSGGGILVNGELLPGVPEGWKVVARPDNFSSVNLGGGYGTFDPNAGQFSGPQVPISGAPSTNMDVRLAPGGAREMTPAAGSPQELEQQQAAEQARMKDFLSQTYSDIVIEDIDRVLGNITSNPMMNTGPGAALTQGIPGFPAFNTKQLTDTIRANVGFDRLQQMREASPTGGALGAVSEFENRLLQATLGNLELSQDLPQLQRNLERLREVYMQIVHFGVSPDDPLAREIMGGQGGGTSSSASGGYTILGVE</sequence>
<name>A0ABY6IKT2_9HYPH</name>
<protein>
    <submittedName>
        <fullName evidence="2">Uncharacterized protein</fullName>
    </submittedName>
</protein>
<evidence type="ECO:0000313" key="2">
    <source>
        <dbReference type="EMBL" id="UYQ70964.1"/>
    </source>
</evidence>
<dbReference type="Proteomes" id="UP001163882">
    <property type="component" value="Chromosome"/>
</dbReference>
<organism evidence="2 3">
    <name type="scientific">Pelagibacterium flavum</name>
    <dbReference type="NCBI Taxonomy" id="2984530"/>
    <lineage>
        <taxon>Bacteria</taxon>
        <taxon>Pseudomonadati</taxon>
        <taxon>Pseudomonadota</taxon>
        <taxon>Alphaproteobacteria</taxon>
        <taxon>Hyphomicrobiales</taxon>
        <taxon>Devosiaceae</taxon>
        <taxon>Pelagibacterium</taxon>
    </lineage>
</organism>
<keyword evidence="3" id="KW-1185">Reference proteome</keyword>
<feature type="region of interest" description="Disordered" evidence="1">
    <location>
        <begin position="170"/>
        <end position="193"/>
    </location>
</feature>
<feature type="region of interest" description="Disordered" evidence="1">
    <location>
        <begin position="332"/>
        <end position="351"/>
    </location>
</feature>
<proteinExistence type="predicted"/>
<dbReference type="EMBL" id="CP107716">
    <property type="protein sequence ID" value="UYQ70964.1"/>
    <property type="molecule type" value="Genomic_DNA"/>
</dbReference>
<evidence type="ECO:0000313" key="3">
    <source>
        <dbReference type="Proteomes" id="UP001163882"/>
    </source>
</evidence>
<reference evidence="2" key="1">
    <citation type="submission" date="2022-10" db="EMBL/GenBank/DDBJ databases">
        <title>YIM 151497 complete genome.</title>
        <authorList>
            <person name="Chen X."/>
        </authorList>
    </citation>
    <scope>NUCLEOTIDE SEQUENCE</scope>
    <source>
        <strain evidence="2">YIM 151497</strain>
    </source>
</reference>
<feature type="compositionally biased region" description="Low complexity" evidence="1">
    <location>
        <begin position="182"/>
        <end position="192"/>
    </location>
</feature>